<reference evidence="2" key="1">
    <citation type="submission" date="2022-11" db="EMBL/GenBank/DDBJ databases">
        <title>Minimal conservation of predation-associated metabolite biosynthetic gene clusters underscores biosynthetic potential of Myxococcota including descriptions for ten novel species: Archangium lansinium sp. nov., Myxococcus landrumus sp. nov., Nannocystis bai.</title>
        <authorList>
            <person name="Ahearne A."/>
            <person name="Stevens C."/>
            <person name="Phillips K."/>
        </authorList>
    </citation>
    <scope>NUCLEOTIDE SEQUENCE</scope>
    <source>
        <strain evidence="2">Na p29</strain>
    </source>
</reference>
<dbReference type="RefSeq" id="WP_267767680.1">
    <property type="nucleotide sequence ID" value="NZ_JAPNKE010000002.1"/>
</dbReference>
<dbReference type="PROSITE" id="PS51257">
    <property type="entry name" value="PROKAR_LIPOPROTEIN"/>
    <property type="match status" value="1"/>
</dbReference>
<organism evidence="2 3">
    <name type="scientific">Nannocystis pusilla</name>
    <dbReference type="NCBI Taxonomy" id="889268"/>
    <lineage>
        <taxon>Bacteria</taxon>
        <taxon>Pseudomonadati</taxon>
        <taxon>Myxococcota</taxon>
        <taxon>Polyangia</taxon>
        <taxon>Nannocystales</taxon>
        <taxon>Nannocystaceae</taxon>
        <taxon>Nannocystis</taxon>
    </lineage>
</organism>
<feature type="region of interest" description="Disordered" evidence="1">
    <location>
        <begin position="31"/>
        <end position="79"/>
    </location>
</feature>
<sequence>MRVLASLCAIGVIAGCGDSSGDTTDATATAATTDAATTTSTGEAPTTGSPTTAASTTGEPATSTSTTGEPVEPPETVPLSATDHLIRISMALRGTRPSLAELTQVAEDPATLPAIVDAYLESELFAQTVKDMYAEALLMRAQLGQSMLPYAGPLLGLDDATYLASVPEEPLELIAAVVRDPLRSFTEIVTTDEVYVNQVGAAAWHVAGYDPDAPEAWQMVHYDDERPQGGGVLASSALWHRHRANGNNYQRVRANLVARVFLCEDFLTRDLPPFPPVDFSDVEALQNALQSNPGCVSCHQTLDPLASYFWGAQSRGRAGIAQAYDPMTGECLAGKEHLCFPTEEYVKTQETAWKKTTGRAPGYYGAPTPDGHLDTLGEHVAADPRFSQCAARRFYSYMAQVDLEAVPFALVDELDAAFHVEDRLDVRALARAIVLSDEFRASHAETPAEADAVVGLKVARPEQLERLFADLTGFRWIGMRQPGDVHGEFPLLNSDGWGYRAMAGGIDGYSITQPTWTFNPTRTLVVQALASEAAGYVVDRDFATAEKANRKLLGLVDEDAETAAVRAQIAELHARVLGELVAPDSAEVDESFALWSAVSGVARQRWKILLTAMFQDNRVVFF</sequence>
<evidence type="ECO:0008006" key="4">
    <source>
        <dbReference type="Google" id="ProtNLM"/>
    </source>
</evidence>
<name>A0A9X3ELA9_9BACT</name>
<comment type="caution">
    <text evidence="2">The sequence shown here is derived from an EMBL/GenBank/DDBJ whole genome shotgun (WGS) entry which is preliminary data.</text>
</comment>
<accession>A0A9X3ELA9</accession>
<proteinExistence type="predicted"/>
<dbReference type="Proteomes" id="UP001150924">
    <property type="component" value="Unassembled WGS sequence"/>
</dbReference>
<dbReference type="AlphaFoldDB" id="A0A9X3ELA9"/>
<evidence type="ECO:0000256" key="1">
    <source>
        <dbReference type="SAM" id="MobiDB-lite"/>
    </source>
</evidence>
<evidence type="ECO:0000313" key="2">
    <source>
        <dbReference type="EMBL" id="MCY1005825.1"/>
    </source>
</evidence>
<keyword evidence="3" id="KW-1185">Reference proteome</keyword>
<gene>
    <name evidence="2" type="ORF">OV079_09650</name>
</gene>
<dbReference type="EMBL" id="JAPNKE010000002">
    <property type="protein sequence ID" value="MCY1005825.1"/>
    <property type="molecule type" value="Genomic_DNA"/>
</dbReference>
<protein>
    <recommendedName>
        <fullName evidence="4">DUF1549 domain-containing protein</fullName>
    </recommendedName>
</protein>
<feature type="compositionally biased region" description="Low complexity" evidence="1">
    <location>
        <begin position="31"/>
        <end position="70"/>
    </location>
</feature>
<evidence type="ECO:0000313" key="3">
    <source>
        <dbReference type="Proteomes" id="UP001150924"/>
    </source>
</evidence>